<dbReference type="Proteomes" id="UP001379235">
    <property type="component" value="Unassembled WGS sequence"/>
</dbReference>
<evidence type="ECO:0000313" key="2">
    <source>
        <dbReference type="Proteomes" id="UP001379235"/>
    </source>
</evidence>
<sequence>MNKPAQTTVFECSSCGASHNTSNPVMPIGWSSASGMAWCNDCTAAGIPARELAAARPLRRQRQRPAMAA</sequence>
<protein>
    <recommendedName>
        <fullName evidence="3">GATA-type domain-containing protein</fullName>
    </recommendedName>
</protein>
<dbReference type="EMBL" id="JBBHJY010000001">
    <property type="protein sequence ID" value="MEJ6008650.1"/>
    <property type="molecule type" value="Genomic_DNA"/>
</dbReference>
<accession>A0ABU8S4A3</accession>
<gene>
    <name evidence="1" type="ORF">WG900_01830</name>
</gene>
<keyword evidence="2" id="KW-1185">Reference proteome</keyword>
<organism evidence="1 2">
    <name type="scientific">Novosphingobium aquae</name>
    <dbReference type="NCBI Taxonomy" id="3133435"/>
    <lineage>
        <taxon>Bacteria</taxon>
        <taxon>Pseudomonadati</taxon>
        <taxon>Pseudomonadota</taxon>
        <taxon>Alphaproteobacteria</taxon>
        <taxon>Sphingomonadales</taxon>
        <taxon>Sphingomonadaceae</taxon>
        <taxon>Novosphingobium</taxon>
    </lineage>
</organism>
<dbReference type="RefSeq" id="WP_339964251.1">
    <property type="nucleotide sequence ID" value="NZ_JBBHJY010000001.1"/>
</dbReference>
<name>A0ABU8S4A3_9SPHN</name>
<proteinExistence type="predicted"/>
<evidence type="ECO:0000313" key="1">
    <source>
        <dbReference type="EMBL" id="MEJ6008650.1"/>
    </source>
</evidence>
<comment type="caution">
    <text evidence="1">The sequence shown here is derived from an EMBL/GenBank/DDBJ whole genome shotgun (WGS) entry which is preliminary data.</text>
</comment>
<evidence type="ECO:0008006" key="3">
    <source>
        <dbReference type="Google" id="ProtNLM"/>
    </source>
</evidence>
<reference evidence="1 2" key="1">
    <citation type="submission" date="2024-03" db="EMBL/GenBank/DDBJ databases">
        <authorList>
            <person name="Jo J.-H."/>
        </authorList>
    </citation>
    <scope>NUCLEOTIDE SEQUENCE [LARGE SCALE GENOMIC DNA]</scope>
    <source>
        <strain evidence="1 2">AS3R-12</strain>
    </source>
</reference>